<evidence type="ECO:0000313" key="10">
    <source>
        <dbReference type="EMBL" id="RPA98877.1"/>
    </source>
</evidence>
<name>A0A3N4JNQ3_9PEZI</name>
<comment type="catalytic activity">
    <reaction evidence="7">
        <text>P(1),P(3)-bis(5'-adenosyl) triphosphate + H2O = AMP + ADP + 2 H(+)</text>
        <dbReference type="Rhea" id="RHEA:13893"/>
        <dbReference type="ChEBI" id="CHEBI:15377"/>
        <dbReference type="ChEBI" id="CHEBI:15378"/>
        <dbReference type="ChEBI" id="CHEBI:58529"/>
        <dbReference type="ChEBI" id="CHEBI:456215"/>
        <dbReference type="ChEBI" id="CHEBI:456216"/>
        <dbReference type="EC" id="3.6.1.29"/>
    </reaction>
</comment>
<dbReference type="InterPro" id="IPR051884">
    <property type="entry name" value="Bis(5'-adenosyl)-TPase_reg"/>
</dbReference>
<organism evidence="10 11">
    <name type="scientific">Choiromyces venosus 120613-1</name>
    <dbReference type="NCBI Taxonomy" id="1336337"/>
    <lineage>
        <taxon>Eukaryota</taxon>
        <taxon>Fungi</taxon>
        <taxon>Dikarya</taxon>
        <taxon>Ascomycota</taxon>
        <taxon>Pezizomycotina</taxon>
        <taxon>Pezizomycetes</taxon>
        <taxon>Pezizales</taxon>
        <taxon>Tuberaceae</taxon>
        <taxon>Choiromyces</taxon>
    </lineage>
</organism>
<dbReference type="Gene3D" id="3.30.428.10">
    <property type="entry name" value="HIT-like"/>
    <property type="match status" value="1"/>
</dbReference>
<comment type="cofactor">
    <cofactor evidence="7">
        <name>Mn(2+)</name>
        <dbReference type="ChEBI" id="CHEBI:29035"/>
    </cofactor>
</comment>
<keyword evidence="1 7" id="KW-0547">Nucleotide-binding</keyword>
<feature type="short sequence motif" description="Histidine triad motif" evidence="6">
    <location>
        <begin position="102"/>
        <end position="106"/>
    </location>
</feature>
<dbReference type="SUPFAM" id="SSF54197">
    <property type="entry name" value="HIT-like"/>
    <property type="match status" value="1"/>
</dbReference>
<sequence>MAADTQVLKRPVYFGSFVVTSQVFYSTAHSFALVNLKPLLPGHVLVCPNRVVPRLRDLSKDEATDLFLTVQKVGKVVERIYKADSLNIAMQDGIAAGQSVPHVHAHIIPRHFQDLPQEDQIYAMLESEDGNLGRNYLEAQHPAVVQNGARPKFPTVHPDSERKPRSEETMAEEAKWLAGCMEEEQGQEDGGKGGLWS</sequence>
<dbReference type="InterPro" id="IPR039383">
    <property type="entry name" value="FHIT"/>
</dbReference>
<gene>
    <name evidence="10" type="ORF">L873DRAFT_1686032</name>
</gene>
<feature type="binding site" evidence="4">
    <location>
        <position position="35"/>
    </location>
    <ligand>
        <name>substrate</name>
    </ligand>
</feature>
<evidence type="ECO:0000256" key="5">
    <source>
        <dbReference type="PIRSR" id="PIRSR639383-3"/>
    </source>
</evidence>
<dbReference type="InterPro" id="IPR011146">
    <property type="entry name" value="HIT-like"/>
</dbReference>
<dbReference type="Proteomes" id="UP000276215">
    <property type="component" value="Unassembled WGS sequence"/>
</dbReference>
<dbReference type="FunFam" id="3.30.428.10:FF:000011">
    <property type="entry name" value="Fragile histidine triad"/>
    <property type="match status" value="1"/>
</dbReference>
<evidence type="ECO:0000256" key="8">
    <source>
        <dbReference type="SAM" id="MobiDB-lite"/>
    </source>
</evidence>
<dbReference type="STRING" id="1336337.A0A3N4JNQ3"/>
<feature type="binding site" evidence="4">
    <location>
        <position position="91"/>
    </location>
    <ligand>
        <name>substrate</name>
    </ligand>
</feature>
<accession>A0A3N4JNQ3</accession>
<dbReference type="AlphaFoldDB" id="A0A3N4JNQ3"/>
<dbReference type="PROSITE" id="PS51084">
    <property type="entry name" value="HIT_2"/>
    <property type="match status" value="1"/>
</dbReference>
<protein>
    <recommendedName>
        <fullName evidence="7">Bis(5'-adenosyl)-triphosphatase</fullName>
        <ecNumber evidence="7">3.6.1.29</ecNumber>
    </recommendedName>
</protein>
<reference evidence="10 11" key="1">
    <citation type="journal article" date="2018" name="Nat. Ecol. Evol.">
        <title>Pezizomycetes genomes reveal the molecular basis of ectomycorrhizal truffle lifestyle.</title>
        <authorList>
            <person name="Murat C."/>
            <person name="Payen T."/>
            <person name="Noel B."/>
            <person name="Kuo A."/>
            <person name="Morin E."/>
            <person name="Chen J."/>
            <person name="Kohler A."/>
            <person name="Krizsan K."/>
            <person name="Balestrini R."/>
            <person name="Da Silva C."/>
            <person name="Montanini B."/>
            <person name="Hainaut M."/>
            <person name="Levati E."/>
            <person name="Barry K.W."/>
            <person name="Belfiori B."/>
            <person name="Cichocki N."/>
            <person name="Clum A."/>
            <person name="Dockter R.B."/>
            <person name="Fauchery L."/>
            <person name="Guy J."/>
            <person name="Iotti M."/>
            <person name="Le Tacon F."/>
            <person name="Lindquist E.A."/>
            <person name="Lipzen A."/>
            <person name="Malagnac F."/>
            <person name="Mello A."/>
            <person name="Molinier V."/>
            <person name="Miyauchi S."/>
            <person name="Poulain J."/>
            <person name="Riccioni C."/>
            <person name="Rubini A."/>
            <person name="Sitrit Y."/>
            <person name="Splivallo R."/>
            <person name="Traeger S."/>
            <person name="Wang M."/>
            <person name="Zifcakova L."/>
            <person name="Wipf D."/>
            <person name="Zambonelli A."/>
            <person name="Paolocci F."/>
            <person name="Nowrousian M."/>
            <person name="Ottonello S."/>
            <person name="Baldrian P."/>
            <person name="Spatafora J.W."/>
            <person name="Henrissat B."/>
            <person name="Nagy L.G."/>
            <person name="Aury J.M."/>
            <person name="Wincker P."/>
            <person name="Grigoriev I.V."/>
            <person name="Bonfante P."/>
            <person name="Martin F.M."/>
        </authorList>
    </citation>
    <scope>NUCLEOTIDE SEQUENCE [LARGE SCALE GENOMIC DNA]</scope>
    <source>
        <strain evidence="10 11">120613-1</strain>
    </source>
</reference>
<evidence type="ECO:0000259" key="9">
    <source>
        <dbReference type="PROSITE" id="PS51084"/>
    </source>
</evidence>
<evidence type="ECO:0000313" key="11">
    <source>
        <dbReference type="Proteomes" id="UP000276215"/>
    </source>
</evidence>
<dbReference type="EMBL" id="ML120392">
    <property type="protein sequence ID" value="RPA98877.1"/>
    <property type="molecule type" value="Genomic_DNA"/>
</dbReference>
<dbReference type="PANTHER" id="PTHR46243:SF1">
    <property type="entry name" value="BIS(5'-ADENOSYL)-TRIPHOSPHATASE"/>
    <property type="match status" value="1"/>
</dbReference>
<proteinExistence type="predicted"/>
<dbReference type="PANTHER" id="PTHR46243">
    <property type="entry name" value="BIS(5'-ADENOSYL)-TRIPHOSPHATASE"/>
    <property type="match status" value="1"/>
</dbReference>
<dbReference type="EC" id="3.6.1.29" evidence="7"/>
<feature type="compositionally biased region" description="Basic and acidic residues" evidence="8">
    <location>
        <begin position="158"/>
        <end position="175"/>
    </location>
</feature>
<dbReference type="InterPro" id="IPR036265">
    <property type="entry name" value="HIT-like_sf"/>
</dbReference>
<feature type="active site" description="Tele-AMP-histidine intermediate" evidence="3">
    <location>
        <position position="104"/>
    </location>
</feature>
<feature type="site" description="Important for induction of apoptosis" evidence="5">
    <location>
        <position position="122"/>
    </location>
</feature>
<feature type="domain" description="HIT" evidence="9">
    <location>
        <begin position="10"/>
        <end position="117"/>
    </location>
</feature>
<dbReference type="OrthoDB" id="680339at2759"/>
<keyword evidence="2 7" id="KW-0378">Hydrolase</keyword>
<evidence type="ECO:0000256" key="4">
    <source>
        <dbReference type="PIRSR" id="PIRSR639383-2"/>
    </source>
</evidence>
<keyword evidence="11" id="KW-1185">Reference proteome</keyword>
<evidence type="ECO:0000256" key="3">
    <source>
        <dbReference type="PIRSR" id="PIRSR639383-1"/>
    </source>
</evidence>
<dbReference type="GO" id="GO:0047710">
    <property type="term" value="F:bis(5'-adenosyl)-triphosphatase activity"/>
    <property type="evidence" value="ECO:0007669"/>
    <property type="project" value="UniProtKB-UniRule"/>
</dbReference>
<dbReference type="GO" id="GO:0000166">
    <property type="term" value="F:nucleotide binding"/>
    <property type="evidence" value="ECO:0007669"/>
    <property type="project" value="UniProtKB-KW"/>
</dbReference>
<dbReference type="Pfam" id="PF01230">
    <property type="entry name" value="HIT"/>
    <property type="match status" value="1"/>
</dbReference>
<evidence type="ECO:0000256" key="7">
    <source>
        <dbReference type="RuleBase" id="RU366076"/>
    </source>
</evidence>
<evidence type="ECO:0000256" key="2">
    <source>
        <dbReference type="ARBA" id="ARBA00022801"/>
    </source>
</evidence>
<dbReference type="CDD" id="cd01275">
    <property type="entry name" value="FHIT"/>
    <property type="match status" value="1"/>
</dbReference>
<evidence type="ECO:0000256" key="6">
    <source>
        <dbReference type="PROSITE-ProRule" id="PRU00464"/>
    </source>
</evidence>
<evidence type="ECO:0000256" key="1">
    <source>
        <dbReference type="ARBA" id="ARBA00022741"/>
    </source>
</evidence>
<feature type="region of interest" description="Disordered" evidence="8">
    <location>
        <begin position="147"/>
        <end position="197"/>
    </location>
</feature>
<feature type="binding site" evidence="4">
    <location>
        <position position="106"/>
    </location>
    <ligand>
        <name>substrate</name>
    </ligand>
</feature>
<feature type="binding site" evidence="4">
    <location>
        <begin position="97"/>
        <end position="100"/>
    </location>
    <ligand>
        <name>substrate</name>
    </ligand>
</feature>